<organism evidence="1 2">
    <name type="scientific">Citrus x changshan-huyou</name>
    <dbReference type="NCBI Taxonomy" id="2935761"/>
    <lineage>
        <taxon>Eukaryota</taxon>
        <taxon>Viridiplantae</taxon>
        <taxon>Streptophyta</taxon>
        <taxon>Embryophyta</taxon>
        <taxon>Tracheophyta</taxon>
        <taxon>Spermatophyta</taxon>
        <taxon>Magnoliopsida</taxon>
        <taxon>eudicotyledons</taxon>
        <taxon>Gunneridae</taxon>
        <taxon>Pentapetalae</taxon>
        <taxon>rosids</taxon>
        <taxon>malvids</taxon>
        <taxon>Sapindales</taxon>
        <taxon>Rutaceae</taxon>
        <taxon>Aurantioideae</taxon>
        <taxon>Citrus</taxon>
    </lineage>
</organism>
<evidence type="ECO:0000313" key="1">
    <source>
        <dbReference type="EMBL" id="KAK9187360.1"/>
    </source>
</evidence>
<dbReference type="AlphaFoldDB" id="A0AAP0LXC8"/>
<evidence type="ECO:0000313" key="2">
    <source>
        <dbReference type="Proteomes" id="UP001428341"/>
    </source>
</evidence>
<reference evidence="1 2" key="1">
    <citation type="submission" date="2024-05" db="EMBL/GenBank/DDBJ databases">
        <title>Haplotype-resolved chromosome-level genome assembly of Huyou (Citrus changshanensis).</title>
        <authorList>
            <person name="Miao C."/>
            <person name="Chen W."/>
            <person name="Wu Y."/>
            <person name="Wang L."/>
            <person name="Zhao S."/>
            <person name="Grierson D."/>
            <person name="Xu C."/>
            <person name="Chen K."/>
        </authorList>
    </citation>
    <scope>NUCLEOTIDE SEQUENCE [LARGE SCALE GENOMIC DNA]</scope>
    <source>
        <strain evidence="1">01-14</strain>
        <tissue evidence="1">Leaf</tissue>
    </source>
</reference>
<gene>
    <name evidence="1" type="ORF">WN944_018754</name>
</gene>
<sequence length="69" mass="8246">MDILSKMHVRIPNLLIDFHFQLKLIRFVFSLPPFSAMMVELLYVFCKDIVLLDEDEDEDREIDDEENIS</sequence>
<comment type="caution">
    <text evidence="1">The sequence shown here is derived from an EMBL/GenBank/DDBJ whole genome shotgun (WGS) entry which is preliminary data.</text>
</comment>
<dbReference type="EMBL" id="JBCGBO010000007">
    <property type="protein sequence ID" value="KAK9187360.1"/>
    <property type="molecule type" value="Genomic_DNA"/>
</dbReference>
<protein>
    <submittedName>
        <fullName evidence="1">Uncharacterized protein</fullName>
    </submittedName>
</protein>
<name>A0AAP0LXC8_9ROSI</name>
<keyword evidence="2" id="KW-1185">Reference proteome</keyword>
<accession>A0AAP0LXC8</accession>
<dbReference type="Proteomes" id="UP001428341">
    <property type="component" value="Unassembled WGS sequence"/>
</dbReference>
<proteinExistence type="predicted"/>